<dbReference type="EMBL" id="QKYN01000027">
    <property type="protein sequence ID" value="RAG86444.1"/>
    <property type="molecule type" value="Genomic_DNA"/>
</dbReference>
<feature type="transmembrane region" description="Helical" evidence="2">
    <location>
        <begin position="526"/>
        <end position="544"/>
    </location>
</feature>
<accession>A0A2X0IMS8</accession>
<evidence type="ECO:0000313" key="4">
    <source>
        <dbReference type="Proteomes" id="UP000248889"/>
    </source>
</evidence>
<dbReference type="Gene3D" id="3.40.50.150">
    <property type="entry name" value="Vaccinia Virus protein VP39"/>
    <property type="match status" value="1"/>
</dbReference>
<keyword evidence="2" id="KW-0472">Membrane</keyword>
<evidence type="ECO:0000313" key="3">
    <source>
        <dbReference type="EMBL" id="RAG86444.1"/>
    </source>
</evidence>
<proteinExistence type="predicted"/>
<dbReference type="OrthoDB" id="7510320at2"/>
<feature type="transmembrane region" description="Helical" evidence="2">
    <location>
        <begin position="12"/>
        <end position="32"/>
    </location>
</feature>
<dbReference type="Pfam" id="PF01564">
    <property type="entry name" value="Spermine_synth"/>
    <property type="match status" value="1"/>
</dbReference>
<organism evidence="3 4">
    <name type="scientific">Streptacidiphilus pinicola</name>
    <dbReference type="NCBI Taxonomy" id="2219663"/>
    <lineage>
        <taxon>Bacteria</taxon>
        <taxon>Bacillati</taxon>
        <taxon>Actinomycetota</taxon>
        <taxon>Actinomycetes</taxon>
        <taxon>Kitasatosporales</taxon>
        <taxon>Streptomycetaceae</taxon>
        <taxon>Streptacidiphilus</taxon>
    </lineage>
</organism>
<feature type="transmembrane region" description="Helical" evidence="2">
    <location>
        <begin position="642"/>
        <end position="661"/>
    </location>
</feature>
<feature type="transmembrane region" description="Helical" evidence="2">
    <location>
        <begin position="195"/>
        <end position="217"/>
    </location>
</feature>
<name>A0A2X0IMS8_9ACTN</name>
<keyword evidence="4" id="KW-1185">Reference proteome</keyword>
<feature type="transmembrane region" description="Helical" evidence="2">
    <location>
        <begin position="500"/>
        <end position="520"/>
    </location>
</feature>
<dbReference type="AlphaFoldDB" id="A0A2X0IMS8"/>
<evidence type="ECO:0000256" key="1">
    <source>
        <dbReference type="ARBA" id="ARBA00023115"/>
    </source>
</evidence>
<dbReference type="PANTHER" id="PTHR43317">
    <property type="entry name" value="THERMOSPERMINE SYNTHASE ACAULIS5"/>
    <property type="match status" value="1"/>
</dbReference>
<feature type="transmembrane region" description="Helical" evidence="2">
    <location>
        <begin position="584"/>
        <end position="604"/>
    </location>
</feature>
<feature type="transmembrane region" description="Helical" evidence="2">
    <location>
        <begin position="44"/>
        <end position="63"/>
    </location>
</feature>
<dbReference type="GO" id="GO:0006596">
    <property type="term" value="P:polyamine biosynthetic process"/>
    <property type="evidence" value="ECO:0007669"/>
    <property type="project" value="UniProtKB-KW"/>
</dbReference>
<dbReference type="PANTHER" id="PTHR43317:SF1">
    <property type="entry name" value="THERMOSPERMINE SYNTHASE ACAULIS5"/>
    <property type="match status" value="1"/>
</dbReference>
<feature type="transmembrane region" description="Helical" evidence="2">
    <location>
        <begin position="113"/>
        <end position="136"/>
    </location>
</feature>
<keyword evidence="2" id="KW-0812">Transmembrane</keyword>
<keyword evidence="1" id="KW-0620">Polyamine biosynthesis</keyword>
<dbReference type="SUPFAM" id="SSF53335">
    <property type="entry name" value="S-adenosyl-L-methionine-dependent methyltransferases"/>
    <property type="match status" value="1"/>
</dbReference>
<feature type="transmembrane region" description="Helical" evidence="2">
    <location>
        <begin position="556"/>
        <end position="578"/>
    </location>
</feature>
<sequence length="682" mass="74300">MNVTQSRQTRPTLRWRLMLSSATMLFVELALIRWTGANVVHLSYFSNFILLGSFLGIGIGFLIPAERGRWIKRWAPVPLALLVVLVRVYPVQVSQSSGQVLYFTSVRTSGLPAWVTLPAIFLLTAVIMAAIGKITADLFRQLPSLDAYRYDLIGSLTGSVSFALVSWLRAPSVVWGVIVAAALLALGGRRNIWRYAVPLTAMVAALLVETTTTGISWSPYYKIQLTTLSTHPPEYQISANGVPHQNIAPLPVLMQKNSPYRQAYDETPRNPHRSVLVIGAGNGNDVAVALARGAERVDAVEIDPRLAQIGTQLHPSRPYADPRVRLHIDDGRAFLERANTKYDLVVLALPDSLTLVAGDSNLRLESYLFTQQAFQAARDHVAPHGAFAMYNYYRQSWLVDRFAGSLDAVYGHAPCMTTFARNAAVLVAGMTTADQTCARVWKPSGPVPAAATDDRPFPYLLHRSIPTLYLGALAAILLVTLLAVRLTGVRIRSMVRYTDMFLLGAAFMLLETKNVIGFALYFGTTWLVNALVFIGVLLAVLAGVEVRRRLRRVNQLLLQLLLFGTLAVAWIVPVHAVLSLPFPARLAAAIALAFAPIFCANLIFSDRLALAADPTSAFGANLLGALTGGALEYLALVTGYQALLLVAALLYLGAFTAMRAARRRSAARPSAPRVTADSGTRD</sequence>
<dbReference type="CDD" id="cd02440">
    <property type="entry name" value="AdoMet_MTases"/>
    <property type="match status" value="1"/>
</dbReference>
<keyword evidence="2" id="KW-1133">Transmembrane helix</keyword>
<comment type="caution">
    <text evidence="3">The sequence shown here is derived from an EMBL/GenBank/DDBJ whole genome shotgun (WGS) entry which is preliminary data.</text>
</comment>
<evidence type="ECO:0000256" key="2">
    <source>
        <dbReference type="SAM" id="Phobius"/>
    </source>
</evidence>
<dbReference type="InterPro" id="IPR029063">
    <property type="entry name" value="SAM-dependent_MTases_sf"/>
</dbReference>
<gene>
    <name evidence="3" type="ORF">DN069_06420</name>
</gene>
<feature type="transmembrane region" description="Helical" evidence="2">
    <location>
        <begin position="616"/>
        <end position="636"/>
    </location>
</feature>
<feature type="transmembrane region" description="Helical" evidence="2">
    <location>
        <begin position="173"/>
        <end position="188"/>
    </location>
</feature>
<reference evidence="3 4" key="1">
    <citation type="submission" date="2018-06" db="EMBL/GenBank/DDBJ databases">
        <title>Streptacidiphilus pinicola sp. nov., isolated from pine grove soil.</title>
        <authorList>
            <person name="Roh S.G."/>
            <person name="Park S."/>
            <person name="Kim M.-K."/>
            <person name="Yun B.-R."/>
            <person name="Park J."/>
            <person name="Kim M.J."/>
            <person name="Kim Y.S."/>
            <person name="Kim S.B."/>
        </authorList>
    </citation>
    <scope>NUCLEOTIDE SEQUENCE [LARGE SCALE GENOMIC DNA]</scope>
    <source>
        <strain evidence="3 4">MMS16-CNU450</strain>
    </source>
</reference>
<dbReference type="Proteomes" id="UP000248889">
    <property type="component" value="Unassembled WGS sequence"/>
</dbReference>
<protein>
    <submittedName>
        <fullName evidence="3">Spermidine synthase</fullName>
    </submittedName>
</protein>
<feature type="transmembrane region" description="Helical" evidence="2">
    <location>
        <begin position="468"/>
        <end position="488"/>
    </location>
</feature>